<dbReference type="OrthoDB" id="289126at2"/>
<dbReference type="AlphaFoldDB" id="A0A2Z3H1K9"/>
<gene>
    <name evidence="3" type="ORF">C1280_15320</name>
</gene>
<reference evidence="3 4" key="1">
    <citation type="submission" date="2018-01" db="EMBL/GenBank/DDBJ databases">
        <title>G. obscuriglobus.</title>
        <authorList>
            <person name="Franke J."/>
            <person name="Blomberg W."/>
            <person name="Selmecki A."/>
        </authorList>
    </citation>
    <scope>NUCLEOTIDE SEQUENCE [LARGE SCALE GENOMIC DNA]</scope>
    <source>
        <strain evidence="3 4">DSM 5831</strain>
    </source>
</reference>
<evidence type="ECO:0000313" key="3">
    <source>
        <dbReference type="EMBL" id="AWM38222.1"/>
    </source>
</evidence>
<keyword evidence="4" id="KW-1185">Reference proteome</keyword>
<proteinExistence type="predicted"/>
<evidence type="ECO:0000313" key="4">
    <source>
        <dbReference type="Proteomes" id="UP000245802"/>
    </source>
</evidence>
<evidence type="ECO:0000259" key="1">
    <source>
        <dbReference type="Pfam" id="PF07583"/>
    </source>
</evidence>
<feature type="domain" description="DUF1553" evidence="2">
    <location>
        <begin position="299"/>
        <end position="429"/>
    </location>
</feature>
<dbReference type="KEGG" id="gog:C1280_15320"/>
<name>A0A2Z3H1K9_9BACT</name>
<evidence type="ECO:0000259" key="2">
    <source>
        <dbReference type="Pfam" id="PF07587"/>
    </source>
</evidence>
<organism evidence="3 4">
    <name type="scientific">Gemmata obscuriglobus</name>
    <dbReference type="NCBI Taxonomy" id="114"/>
    <lineage>
        <taxon>Bacteria</taxon>
        <taxon>Pseudomonadati</taxon>
        <taxon>Planctomycetota</taxon>
        <taxon>Planctomycetia</taxon>
        <taxon>Gemmatales</taxon>
        <taxon>Gemmataceae</taxon>
        <taxon>Gemmata</taxon>
    </lineage>
</organism>
<dbReference type="InterPro" id="IPR022655">
    <property type="entry name" value="DUF1553"/>
</dbReference>
<accession>A0A2Z3H1K9</accession>
<dbReference type="Proteomes" id="UP000245802">
    <property type="component" value="Chromosome"/>
</dbReference>
<dbReference type="PANTHER" id="PTHR35889">
    <property type="entry name" value="CYCLOINULO-OLIGOSACCHARIDE FRUCTANOTRANSFERASE-RELATED"/>
    <property type="match status" value="1"/>
</dbReference>
<dbReference type="RefSeq" id="WP_010037913.1">
    <property type="nucleotide sequence ID" value="NZ_CP025958.1"/>
</dbReference>
<dbReference type="PANTHER" id="PTHR35889:SF3">
    <property type="entry name" value="F-BOX DOMAIN-CONTAINING PROTEIN"/>
    <property type="match status" value="1"/>
</dbReference>
<feature type="domain" description="DUF1549" evidence="1">
    <location>
        <begin position="54"/>
        <end position="250"/>
    </location>
</feature>
<dbReference type="Pfam" id="PF07583">
    <property type="entry name" value="PSCyt2"/>
    <property type="match status" value="1"/>
</dbReference>
<dbReference type="InterPro" id="IPR011444">
    <property type="entry name" value="DUF1549"/>
</dbReference>
<sequence>MASYRTVNEAVVMYHLLLGSVTGALLAAPYPAVGAEPTRPARPGPPSVPALATKIDRALESAWAKNNITPAAPASDTEFLRRVYLDLAGRVPSVAEARAFLEGARADKRRALVAELLARPAYARHFAAVWRHLLLPEADTNFQVHFLAPGFEQWLRREFERNVPFDRMVRDVLTTPVDRDTTQQALRGDSVTSPVAFYLAKEAKPENLAAASARVFLGIRLECAQCHDHPFATWTRDQFWGLAAFFSGIRSQERGVGFAVPDKEILDRRELIVPGSERVVQAMFPDGTEPRWRFKVGARQTLAEWVTGGENPYFARAAVNRVWAHLFGVGLVEPVDELTGSPDAVAHHPELLDELAKAFVESGYDLKGLIEAITGSRAYQLTSRGRAAAAPLFSRQQLRGLTAEQLFDSLAVATGQPDDLRDDPRFGARNTPRTEFVMKFGQQSGRPVDHEMTIIQALTLMNGPFVTGATSPERSELLSAVLTAPFLTERGRIETVYLAALARTPTAHEMEKAMALVAKAAAGGGQKARRDEAVADIFWALLNSAEFLFNH</sequence>
<dbReference type="EMBL" id="CP025958">
    <property type="protein sequence ID" value="AWM38222.1"/>
    <property type="molecule type" value="Genomic_DNA"/>
</dbReference>
<protein>
    <submittedName>
        <fullName evidence="3">DUF1553 domain-containing protein</fullName>
    </submittedName>
</protein>
<dbReference type="Pfam" id="PF07587">
    <property type="entry name" value="PSD1"/>
    <property type="match status" value="1"/>
</dbReference>